<evidence type="ECO:0000313" key="1">
    <source>
        <dbReference type="EMBL" id="GDY29628.1"/>
    </source>
</evidence>
<evidence type="ECO:0008006" key="3">
    <source>
        <dbReference type="Google" id="ProtNLM"/>
    </source>
</evidence>
<dbReference type="RefSeq" id="WP_137812811.1">
    <property type="nucleotide sequence ID" value="NZ_BJFL01000004.1"/>
</dbReference>
<evidence type="ECO:0000313" key="2">
    <source>
        <dbReference type="Proteomes" id="UP000298860"/>
    </source>
</evidence>
<dbReference type="OrthoDB" id="4535422at2"/>
<keyword evidence="2" id="KW-1185">Reference proteome</keyword>
<dbReference type="EMBL" id="BJFL01000004">
    <property type="protein sequence ID" value="GDY29628.1"/>
    <property type="molecule type" value="Genomic_DNA"/>
</dbReference>
<proteinExistence type="predicted"/>
<name>A0A4D4J4F2_9PSEU</name>
<accession>A0A4D4J4F2</accession>
<dbReference type="AlphaFoldDB" id="A0A4D4J4F2"/>
<dbReference type="Proteomes" id="UP000298860">
    <property type="component" value="Unassembled WGS sequence"/>
</dbReference>
<gene>
    <name evidence="1" type="ORF">GTS_12610</name>
</gene>
<organism evidence="1 2">
    <name type="scientific">Gandjariella thermophila</name>
    <dbReference type="NCBI Taxonomy" id="1931992"/>
    <lineage>
        <taxon>Bacteria</taxon>
        <taxon>Bacillati</taxon>
        <taxon>Actinomycetota</taxon>
        <taxon>Actinomycetes</taxon>
        <taxon>Pseudonocardiales</taxon>
        <taxon>Pseudonocardiaceae</taxon>
        <taxon>Gandjariella</taxon>
    </lineage>
</organism>
<sequence length="366" mass="39945">MATRLETDRRETVEHRLRKFHDVGIADVLEVVGYLREPGDSVIAGGSLSFGLGNRLSDFDVVVCGRSTDTSLMPLQHWVKSLRVDVWTRAHRDIDAVFALADRALASTAPIAGALGSVEEEQQLKLLHRIAFGLHLDGPPLAPSGGRDHLEVARDLVVREYAERMRESACVAQLAARAGRWLAAAVNARSAVEEALHATLAASGVPFTGDKWLAERLTEVPDLRAGHQDFAVLPEPVDDPAFVAEAIAWCERLTGLDLDADQLRPALRWIHDGLLLHRVNHEDLLVAPDVGGLWQLDSGEAHAWRGLCEIGEAPATGPDRVSFPGGRCTAEQTSLCLRLYERGLLRLDWDRGVTVAELTFPEVAGS</sequence>
<reference evidence="2" key="1">
    <citation type="submission" date="2019-04" db="EMBL/GenBank/DDBJ databases">
        <title>Draft genome sequence of Pseudonocardiaceae bacterium SL3-2-4.</title>
        <authorList>
            <person name="Ningsih F."/>
            <person name="Yokota A."/>
            <person name="Sakai Y."/>
            <person name="Nanatani K."/>
            <person name="Yabe S."/>
            <person name="Oetari A."/>
            <person name="Sjamsuridzal W."/>
        </authorList>
    </citation>
    <scope>NUCLEOTIDE SEQUENCE [LARGE SCALE GENOMIC DNA]</scope>
    <source>
        <strain evidence="2">SL3-2-4</strain>
    </source>
</reference>
<comment type="caution">
    <text evidence="1">The sequence shown here is derived from an EMBL/GenBank/DDBJ whole genome shotgun (WGS) entry which is preliminary data.</text>
</comment>
<protein>
    <recommendedName>
        <fullName evidence="3">Polymerase nucleotidyl transferase domain-containing protein</fullName>
    </recommendedName>
</protein>